<sequence length="111" mass="12371">MLCSNCNKTFNVSQIARQRGSGFSAQIQCPHCEAWLGKTPWLLKLKLVGFYLGAAAAICAWLVPETRHFGIPVAILGLIVLLISHLMDHLHTVEAPVKVEEDDSAQRQKYR</sequence>
<name>A0A2T3H7J0_9GAMM</name>
<dbReference type="KEGG" id="salg:BS332_10230"/>
<evidence type="ECO:0000313" key="2">
    <source>
        <dbReference type="Proteomes" id="UP000254069"/>
    </source>
</evidence>
<accession>A0A2T3H7J0</accession>
<dbReference type="EMBL" id="UGYO01000001">
    <property type="protein sequence ID" value="SUI55948.1"/>
    <property type="molecule type" value="Genomic_DNA"/>
</dbReference>
<proteinExistence type="predicted"/>
<gene>
    <name evidence="1" type="ORF">NCTC10738_01070</name>
</gene>
<evidence type="ECO:0000313" key="1">
    <source>
        <dbReference type="EMBL" id="SUI55948.1"/>
    </source>
</evidence>
<dbReference type="RefSeq" id="WP_025886860.1">
    <property type="nucleotide sequence ID" value="NZ_AP024609.1"/>
</dbReference>
<reference evidence="1 2" key="1">
    <citation type="submission" date="2018-06" db="EMBL/GenBank/DDBJ databases">
        <authorList>
            <consortium name="Pathogen Informatics"/>
            <person name="Doyle S."/>
        </authorList>
    </citation>
    <scope>NUCLEOTIDE SEQUENCE [LARGE SCALE GENOMIC DNA]</scope>
    <source>
        <strain evidence="1 2">NCTC10738</strain>
    </source>
</reference>
<protein>
    <recommendedName>
        <fullName evidence="3">Cxxc_20_cxxc protein</fullName>
    </recommendedName>
</protein>
<evidence type="ECO:0008006" key="3">
    <source>
        <dbReference type="Google" id="ProtNLM"/>
    </source>
</evidence>
<organism evidence="1 2">
    <name type="scientific">Shewanella algae</name>
    <dbReference type="NCBI Taxonomy" id="38313"/>
    <lineage>
        <taxon>Bacteria</taxon>
        <taxon>Pseudomonadati</taxon>
        <taxon>Pseudomonadota</taxon>
        <taxon>Gammaproteobacteria</taxon>
        <taxon>Alteromonadales</taxon>
        <taxon>Shewanellaceae</taxon>
        <taxon>Shewanella</taxon>
    </lineage>
</organism>
<dbReference type="AlphaFoldDB" id="A0A2T3H7J0"/>
<keyword evidence="2" id="KW-1185">Reference proteome</keyword>
<dbReference type="Proteomes" id="UP000254069">
    <property type="component" value="Unassembled WGS sequence"/>
</dbReference>
<accession>A0A379Z5Q8</accession>